<dbReference type="InterPro" id="IPR018484">
    <property type="entry name" value="FGGY_N"/>
</dbReference>
<dbReference type="Pfam" id="PF02782">
    <property type="entry name" value="FGGY_C"/>
    <property type="match status" value="1"/>
</dbReference>
<evidence type="ECO:0000313" key="6">
    <source>
        <dbReference type="EMBL" id="HJA70057.1"/>
    </source>
</evidence>
<reference evidence="6" key="1">
    <citation type="journal article" date="2021" name="PeerJ">
        <title>Extensive microbial diversity within the chicken gut microbiome revealed by metagenomics and culture.</title>
        <authorList>
            <person name="Gilroy R."/>
            <person name="Ravi A."/>
            <person name="Getino M."/>
            <person name="Pursley I."/>
            <person name="Horton D.L."/>
            <person name="Alikhan N.F."/>
            <person name="Baker D."/>
            <person name="Gharbi K."/>
            <person name="Hall N."/>
            <person name="Watson M."/>
            <person name="Adriaenssens E.M."/>
            <person name="Foster-Nyarko E."/>
            <person name="Jarju S."/>
            <person name="Secka A."/>
            <person name="Antonio M."/>
            <person name="Oren A."/>
            <person name="Chaudhuri R.R."/>
            <person name="La Ragione R."/>
            <person name="Hildebrand F."/>
            <person name="Pallen M.J."/>
        </authorList>
    </citation>
    <scope>NUCLEOTIDE SEQUENCE</scope>
    <source>
        <strain evidence="6">CHK178-16964</strain>
    </source>
</reference>
<dbReference type="GO" id="GO:0016301">
    <property type="term" value="F:kinase activity"/>
    <property type="evidence" value="ECO:0007669"/>
    <property type="project" value="UniProtKB-KW"/>
</dbReference>
<dbReference type="Pfam" id="PF00370">
    <property type="entry name" value="FGGY_N"/>
    <property type="match status" value="1"/>
</dbReference>
<evidence type="ECO:0000256" key="2">
    <source>
        <dbReference type="ARBA" id="ARBA00022679"/>
    </source>
</evidence>
<dbReference type="InterPro" id="IPR050406">
    <property type="entry name" value="FGGY_Carb_Kinase"/>
</dbReference>
<evidence type="ECO:0000259" key="5">
    <source>
        <dbReference type="Pfam" id="PF02782"/>
    </source>
</evidence>
<feature type="domain" description="Carbohydrate kinase FGGY C-terminal" evidence="5">
    <location>
        <begin position="262"/>
        <end position="450"/>
    </location>
</feature>
<feature type="domain" description="Carbohydrate kinase FGGY N-terminal" evidence="4">
    <location>
        <begin position="7"/>
        <end position="250"/>
    </location>
</feature>
<dbReference type="Proteomes" id="UP000823900">
    <property type="component" value="Unassembled WGS sequence"/>
</dbReference>
<dbReference type="Gene3D" id="3.30.420.40">
    <property type="match status" value="2"/>
</dbReference>
<dbReference type="InterPro" id="IPR043129">
    <property type="entry name" value="ATPase_NBD"/>
</dbReference>
<proteinExistence type="inferred from homology"/>
<dbReference type="PIRSF" id="PIRSF000538">
    <property type="entry name" value="GlpK"/>
    <property type="match status" value="1"/>
</dbReference>
<dbReference type="EMBL" id="DWZA01000004">
    <property type="protein sequence ID" value="HJA70057.1"/>
    <property type="molecule type" value="Genomic_DNA"/>
</dbReference>
<dbReference type="InterPro" id="IPR018485">
    <property type="entry name" value="FGGY_C"/>
</dbReference>
<dbReference type="CDD" id="cd07808">
    <property type="entry name" value="ASKHA_NBD_FGGY_EcXK-like"/>
    <property type="match status" value="1"/>
</dbReference>
<protein>
    <submittedName>
        <fullName evidence="6">Carbohydrate kinase</fullName>
    </submittedName>
</protein>
<sequence>MGNKDLLLGIDIGTTGTKCSVYDFTGNKVATSYQEYPMLHPCDNWTEQEPDQWWKAIKKNLQDIFKNQGIDSARIAVIGISSTNAVLFVDENGEPLYNAITLHDQRSGRQVQWLKENIGEEEIRDCARNRIANGSFSLPNIRWMIENKPEVVKRAYKLLVPCGYAVHKLTGEFSINRSRMSLTLMSNIETGEWETSVVEKVGLPLRLLPKPYNSTDIVGGVTKEAAEATGLMQGTPVTAGVIDTVAATIGAGAVEDGDFALTIGSSGRICCISSQPFDDLRLLNIYGAFPNQYIIVQSTNNAGVSLRWFRDTFGREKAALLGESAYECLNKEGEKAPVGAGGMIWLPYLAGEQSPIWNPKARGVFFNIGLSSDFGAFVRAVMEGVAFSQKDCLDIVVSQSSKPDIIPLGGGAANSPLWCQIFADILNVPVSSLLSNETETLGDIIIAAQAAGIKEVPADLGKTMAKAGRIFRPVPEHIEIYNRQFQKYKDLYQTLKPLF</sequence>
<comment type="similarity">
    <text evidence="1">Belongs to the FGGY kinase family.</text>
</comment>
<dbReference type="InterPro" id="IPR000577">
    <property type="entry name" value="Carb_kinase_FGGY"/>
</dbReference>
<dbReference type="GO" id="GO:0005975">
    <property type="term" value="P:carbohydrate metabolic process"/>
    <property type="evidence" value="ECO:0007669"/>
    <property type="project" value="InterPro"/>
</dbReference>
<evidence type="ECO:0000256" key="3">
    <source>
        <dbReference type="ARBA" id="ARBA00022777"/>
    </source>
</evidence>
<name>A0A9D2KL93_9FIRM</name>
<keyword evidence="3 6" id="KW-0418">Kinase</keyword>
<dbReference type="SUPFAM" id="SSF53067">
    <property type="entry name" value="Actin-like ATPase domain"/>
    <property type="match status" value="2"/>
</dbReference>
<comment type="caution">
    <text evidence="6">The sequence shown here is derived from an EMBL/GenBank/DDBJ whole genome shotgun (WGS) entry which is preliminary data.</text>
</comment>
<dbReference type="PANTHER" id="PTHR43095">
    <property type="entry name" value="SUGAR KINASE"/>
    <property type="match status" value="1"/>
</dbReference>
<organism evidence="6 7">
    <name type="scientific">Candidatus Lachnoclostridium stercoravium</name>
    <dbReference type="NCBI Taxonomy" id="2838633"/>
    <lineage>
        <taxon>Bacteria</taxon>
        <taxon>Bacillati</taxon>
        <taxon>Bacillota</taxon>
        <taxon>Clostridia</taxon>
        <taxon>Lachnospirales</taxon>
        <taxon>Lachnospiraceae</taxon>
    </lineage>
</organism>
<keyword evidence="2" id="KW-0808">Transferase</keyword>
<evidence type="ECO:0000256" key="1">
    <source>
        <dbReference type="ARBA" id="ARBA00009156"/>
    </source>
</evidence>
<accession>A0A9D2KL93</accession>
<dbReference type="AlphaFoldDB" id="A0A9D2KL93"/>
<evidence type="ECO:0000259" key="4">
    <source>
        <dbReference type="Pfam" id="PF00370"/>
    </source>
</evidence>
<reference evidence="6" key="2">
    <citation type="submission" date="2021-04" db="EMBL/GenBank/DDBJ databases">
        <authorList>
            <person name="Gilroy R."/>
        </authorList>
    </citation>
    <scope>NUCLEOTIDE SEQUENCE</scope>
    <source>
        <strain evidence="6">CHK178-16964</strain>
    </source>
</reference>
<gene>
    <name evidence="6" type="ORF">IAA07_00565</name>
</gene>
<evidence type="ECO:0000313" key="7">
    <source>
        <dbReference type="Proteomes" id="UP000823900"/>
    </source>
</evidence>